<dbReference type="Proteomes" id="UP001431532">
    <property type="component" value="Unassembled WGS sequence"/>
</dbReference>
<keyword evidence="1" id="KW-0732">Signal</keyword>
<sequence>MKKILVVIFFLLFSVQLGSCNQSEEIIESQPIGYGLLSNDYIGSLEILYVSDIPNNINNFTLTPYYLPHVWAELEVNEENEIAEYILINEKTSGTKYYAKYLLIGSVSFVAEIDSGTVRYLNQDQINLIEILENEDQAKWYIEQIEQYQIMMTNEQGAIIDEKSVYDLSPFYPYQRAEENGHTWLMNWVGTLEELPRFPSLYPELQTEYGFNTQRLNDLIERAYNQRNNAEYITTRRNR</sequence>
<evidence type="ECO:0000256" key="1">
    <source>
        <dbReference type="SAM" id="SignalP"/>
    </source>
</evidence>
<accession>A0AAW6U5Z9</accession>
<dbReference type="EMBL" id="JASCXW010000024">
    <property type="protein sequence ID" value="MDI6453322.1"/>
    <property type="molecule type" value="Genomic_DNA"/>
</dbReference>
<proteinExistence type="predicted"/>
<evidence type="ECO:0000313" key="2">
    <source>
        <dbReference type="EMBL" id="MDI6453322.1"/>
    </source>
</evidence>
<reference evidence="2" key="1">
    <citation type="submission" date="2023-05" db="EMBL/GenBank/DDBJ databases">
        <title>Mariniplasma microaerophilum sp. nov., a novel anaerobic mollicute isolated from terrestrial mud volcano, Taman Peninsula, Russia.</title>
        <authorList>
            <person name="Khomyakova M.A."/>
            <person name="Merkel A.Y."/>
            <person name="Slobodkin A.I."/>
        </authorList>
    </citation>
    <scope>NUCLEOTIDE SEQUENCE</scope>
    <source>
        <strain evidence="2">M4Ah</strain>
    </source>
</reference>
<organism evidence="2 3">
    <name type="scientific">Peloplasma aerotolerans</name>
    <dbReference type="NCBI Taxonomy" id="3044389"/>
    <lineage>
        <taxon>Bacteria</taxon>
        <taxon>Bacillati</taxon>
        <taxon>Mycoplasmatota</taxon>
        <taxon>Mollicutes</taxon>
        <taxon>Acholeplasmatales</taxon>
        <taxon>Acholeplasmataceae</taxon>
        <taxon>Peloplasma</taxon>
    </lineage>
</organism>
<name>A0AAW6U5Z9_9MOLU</name>
<keyword evidence="3" id="KW-1185">Reference proteome</keyword>
<evidence type="ECO:0000313" key="3">
    <source>
        <dbReference type="Proteomes" id="UP001431532"/>
    </source>
</evidence>
<evidence type="ECO:0008006" key="4">
    <source>
        <dbReference type="Google" id="ProtNLM"/>
    </source>
</evidence>
<feature type="signal peptide" evidence="1">
    <location>
        <begin position="1"/>
        <end position="19"/>
    </location>
</feature>
<protein>
    <recommendedName>
        <fullName evidence="4">DUF3997 domain-containing protein</fullName>
    </recommendedName>
</protein>
<dbReference type="AlphaFoldDB" id="A0AAW6U5Z9"/>
<dbReference type="RefSeq" id="WP_282839753.1">
    <property type="nucleotide sequence ID" value="NZ_JASCXW010000024.1"/>
</dbReference>
<feature type="chain" id="PRO_5043857434" description="DUF3997 domain-containing protein" evidence="1">
    <location>
        <begin position="20"/>
        <end position="239"/>
    </location>
</feature>
<gene>
    <name evidence="2" type="ORF">QJ521_07080</name>
</gene>
<comment type="caution">
    <text evidence="2">The sequence shown here is derived from an EMBL/GenBank/DDBJ whole genome shotgun (WGS) entry which is preliminary data.</text>
</comment>